<evidence type="ECO:0000259" key="4">
    <source>
        <dbReference type="Pfam" id="PF01551"/>
    </source>
</evidence>
<evidence type="ECO:0000256" key="1">
    <source>
        <dbReference type="ARBA" id="ARBA00022729"/>
    </source>
</evidence>
<dbReference type="InterPro" id="IPR057309">
    <property type="entry name" value="PcsB_CC"/>
</dbReference>
<dbReference type="Pfam" id="PF01551">
    <property type="entry name" value="Peptidase_M23"/>
    <property type="match status" value="1"/>
</dbReference>
<feature type="domain" description="M23ase beta-sheet core" evidence="4">
    <location>
        <begin position="258"/>
        <end position="351"/>
    </location>
</feature>
<dbReference type="InterPro" id="IPR016047">
    <property type="entry name" value="M23ase_b-sheet_dom"/>
</dbReference>
<evidence type="ECO:0000256" key="3">
    <source>
        <dbReference type="SAM" id="SignalP"/>
    </source>
</evidence>
<reference evidence="6" key="2">
    <citation type="journal article" date="2021" name="PeerJ">
        <title>Extensive microbial diversity within the chicken gut microbiome revealed by metagenomics and culture.</title>
        <authorList>
            <person name="Gilroy R."/>
            <person name="Ravi A."/>
            <person name="Getino M."/>
            <person name="Pursley I."/>
            <person name="Horton D.L."/>
            <person name="Alikhan N.F."/>
            <person name="Baker D."/>
            <person name="Gharbi K."/>
            <person name="Hall N."/>
            <person name="Watson M."/>
            <person name="Adriaenssens E.M."/>
            <person name="Foster-Nyarko E."/>
            <person name="Jarju S."/>
            <person name="Secka A."/>
            <person name="Antonio M."/>
            <person name="Oren A."/>
            <person name="Chaudhuri R.R."/>
            <person name="La Ragione R."/>
            <person name="Hildebrand F."/>
            <person name="Pallen M.J."/>
        </authorList>
    </citation>
    <scope>NUCLEOTIDE SEQUENCE</scope>
    <source>
        <strain evidence="6">CHK165-10780</strain>
    </source>
</reference>
<name>A0A9D0Z0I4_9FIRM</name>
<feature type="chain" id="PRO_5038679929" evidence="3">
    <location>
        <begin position="26"/>
        <end position="398"/>
    </location>
</feature>
<proteinExistence type="predicted"/>
<dbReference type="SUPFAM" id="SSF51261">
    <property type="entry name" value="Duplicated hybrid motif"/>
    <property type="match status" value="1"/>
</dbReference>
<comment type="caution">
    <text evidence="6">The sequence shown here is derived from an EMBL/GenBank/DDBJ whole genome shotgun (WGS) entry which is preliminary data.</text>
</comment>
<sequence length="398" mass="44980">MQKFCQYLFLALSVFIIFTPVVAYADGQTFGEMLDDLAQAEAELEANNNAIENNENQIDENNATIQSLRNEISAMGKEAEELQQEIVDANAEIEAKKEQTKSLIEYLQLSQGENVYLEYAFGAETVTDLIYRLSVVEQIAEYNDNMVAELETMIQENEDRKVELANRQEEYEQKMVELNNEISSLNSSIQKLDSLGPGLEEQVEAKKSLVEYYRSQGCSNRSDVIGVDCAASTGNAMFSRPMRTGYVTSFIGYRWGSLHRGIDLGSSTGRNTPLYSIGYGVITDIYKDAYGALCVAVQYKYGGEYYTAIYAHMSRYGNIYEGQEVTPNTILGYMGDTGYAFGVHLHLEVWPCRLYVDSECSNWSRYVSFVERQYKNGFRGAESVIAFPSTTYTTWYTK</sequence>
<dbReference type="CDD" id="cd12797">
    <property type="entry name" value="M23_peptidase"/>
    <property type="match status" value="1"/>
</dbReference>
<accession>A0A9D0Z0I4</accession>
<feature type="coiled-coil region" evidence="2">
    <location>
        <begin position="147"/>
        <end position="195"/>
    </location>
</feature>
<dbReference type="EMBL" id="DVFU01000011">
    <property type="protein sequence ID" value="HIQ64183.1"/>
    <property type="molecule type" value="Genomic_DNA"/>
</dbReference>
<feature type="coiled-coil region" evidence="2">
    <location>
        <begin position="34"/>
        <end position="99"/>
    </location>
</feature>
<dbReference type="PANTHER" id="PTHR21666:SF270">
    <property type="entry name" value="MUREIN HYDROLASE ACTIVATOR ENVC"/>
    <property type="match status" value="1"/>
</dbReference>
<protein>
    <submittedName>
        <fullName evidence="6">Peptidoglycan DD-metalloendopeptidase family protein</fullName>
    </submittedName>
</protein>
<dbReference type="Gene3D" id="2.70.70.10">
    <property type="entry name" value="Glucose Permease (Domain IIA)"/>
    <property type="match status" value="1"/>
</dbReference>
<dbReference type="Proteomes" id="UP000886725">
    <property type="component" value="Unassembled WGS sequence"/>
</dbReference>
<evidence type="ECO:0000256" key="2">
    <source>
        <dbReference type="SAM" id="Coils"/>
    </source>
</evidence>
<organism evidence="6 7">
    <name type="scientific">Candidatus Faecenecus gallistercoris</name>
    <dbReference type="NCBI Taxonomy" id="2840793"/>
    <lineage>
        <taxon>Bacteria</taxon>
        <taxon>Bacillati</taxon>
        <taxon>Bacillota</taxon>
        <taxon>Bacillota incertae sedis</taxon>
        <taxon>Candidatus Faecenecus</taxon>
    </lineage>
</organism>
<evidence type="ECO:0000313" key="6">
    <source>
        <dbReference type="EMBL" id="HIQ64183.1"/>
    </source>
</evidence>
<evidence type="ECO:0000313" key="7">
    <source>
        <dbReference type="Proteomes" id="UP000886725"/>
    </source>
</evidence>
<gene>
    <name evidence="6" type="ORF">IAC85_00415</name>
</gene>
<reference evidence="6" key="1">
    <citation type="submission" date="2020-10" db="EMBL/GenBank/DDBJ databases">
        <authorList>
            <person name="Gilroy R."/>
        </authorList>
    </citation>
    <scope>NUCLEOTIDE SEQUENCE</scope>
    <source>
        <strain evidence="6">CHK165-10780</strain>
    </source>
</reference>
<dbReference type="GO" id="GO:0004222">
    <property type="term" value="F:metalloendopeptidase activity"/>
    <property type="evidence" value="ECO:0007669"/>
    <property type="project" value="TreeGrafter"/>
</dbReference>
<dbReference type="PANTHER" id="PTHR21666">
    <property type="entry name" value="PEPTIDASE-RELATED"/>
    <property type="match status" value="1"/>
</dbReference>
<feature type="signal peptide" evidence="3">
    <location>
        <begin position="1"/>
        <end position="25"/>
    </location>
</feature>
<dbReference type="Gene3D" id="6.10.250.3150">
    <property type="match status" value="1"/>
</dbReference>
<dbReference type="InterPro" id="IPR050570">
    <property type="entry name" value="Cell_wall_metabolism_enzyme"/>
</dbReference>
<dbReference type="Pfam" id="PF24568">
    <property type="entry name" value="CC_PcsB"/>
    <property type="match status" value="1"/>
</dbReference>
<evidence type="ECO:0000259" key="5">
    <source>
        <dbReference type="Pfam" id="PF24568"/>
    </source>
</evidence>
<keyword evidence="2" id="KW-0175">Coiled coil</keyword>
<feature type="domain" description="Peptidoglycan hydrolase PcsB coiled-coil" evidence="5">
    <location>
        <begin position="86"/>
        <end position="155"/>
    </location>
</feature>
<dbReference type="InterPro" id="IPR011055">
    <property type="entry name" value="Dup_hybrid_motif"/>
</dbReference>
<keyword evidence="1 3" id="KW-0732">Signal</keyword>
<dbReference type="AlphaFoldDB" id="A0A9D0Z0I4"/>